<sequence>MVTAPFSPRQTKLSDPDREPLISAAWQPKLASTVVLAPDEELHRRLVWRYCTRRSKQAIAAYQRLCMAGYRRGNPCEKEYYKIVYPAKVEVFDSEKQVGAPIALSSNSDSAGSFSASVAVVPEAPSTPDTSLSVENLYLLPLHVWRVWQSRFYIWLAGWVDRMNRKTRQLMAASIRQEAAATSSGAVGSASGVNGGDQDRTNLTAVSAGKCKEENTEERQEYTKDDDSFSDGEEDTGHRNQAGERTSGGLSPNSERIVLSSDLPADFRPMTVVEVSLSFVVPLSSTYCFQKLCLL</sequence>
<protein>
    <submittedName>
        <fullName evidence="2">Uncharacterized protein</fullName>
    </submittedName>
</protein>
<accession>A0A3S5ARG1</accession>
<keyword evidence="3" id="KW-1185">Reference proteome</keyword>
<evidence type="ECO:0000313" key="3">
    <source>
        <dbReference type="Proteomes" id="UP000784294"/>
    </source>
</evidence>
<proteinExistence type="predicted"/>
<name>A0A3S5ARG1_9PLAT</name>
<feature type="compositionally biased region" description="Low complexity" evidence="1">
    <location>
        <begin position="181"/>
        <end position="192"/>
    </location>
</feature>
<dbReference type="OrthoDB" id="439993at2759"/>
<dbReference type="EMBL" id="CAAALY010061122">
    <property type="protein sequence ID" value="VEL23283.1"/>
    <property type="molecule type" value="Genomic_DNA"/>
</dbReference>
<feature type="compositionally biased region" description="Basic and acidic residues" evidence="1">
    <location>
        <begin position="210"/>
        <end position="227"/>
    </location>
</feature>
<organism evidence="2 3">
    <name type="scientific">Protopolystoma xenopodis</name>
    <dbReference type="NCBI Taxonomy" id="117903"/>
    <lineage>
        <taxon>Eukaryota</taxon>
        <taxon>Metazoa</taxon>
        <taxon>Spiralia</taxon>
        <taxon>Lophotrochozoa</taxon>
        <taxon>Platyhelminthes</taxon>
        <taxon>Monogenea</taxon>
        <taxon>Polyopisthocotylea</taxon>
        <taxon>Polystomatidea</taxon>
        <taxon>Polystomatidae</taxon>
        <taxon>Protopolystoma</taxon>
    </lineage>
</organism>
<evidence type="ECO:0000313" key="2">
    <source>
        <dbReference type="EMBL" id="VEL23283.1"/>
    </source>
</evidence>
<reference evidence="2" key="1">
    <citation type="submission" date="2018-11" db="EMBL/GenBank/DDBJ databases">
        <authorList>
            <consortium name="Pathogen Informatics"/>
        </authorList>
    </citation>
    <scope>NUCLEOTIDE SEQUENCE</scope>
</reference>
<comment type="caution">
    <text evidence="2">The sequence shown here is derived from an EMBL/GenBank/DDBJ whole genome shotgun (WGS) entry which is preliminary data.</text>
</comment>
<evidence type="ECO:0000256" key="1">
    <source>
        <dbReference type="SAM" id="MobiDB-lite"/>
    </source>
</evidence>
<gene>
    <name evidence="2" type="ORF">PXEA_LOCUS16723</name>
</gene>
<dbReference type="AlphaFoldDB" id="A0A3S5ARG1"/>
<feature type="region of interest" description="Disordered" evidence="1">
    <location>
        <begin position="181"/>
        <end position="255"/>
    </location>
</feature>
<dbReference type="Proteomes" id="UP000784294">
    <property type="component" value="Unassembled WGS sequence"/>
</dbReference>